<evidence type="ECO:0000313" key="1">
    <source>
        <dbReference type="EMBL" id="QEC56127.1"/>
    </source>
</evidence>
<dbReference type="PANTHER" id="PTHR43239:SF1">
    <property type="entry name" value="UPF0734 PROTEIN DDB_G0273871_DDB_G0273177"/>
    <property type="match status" value="1"/>
</dbReference>
<evidence type="ECO:0000313" key="2">
    <source>
        <dbReference type="Proteomes" id="UP000321204"/>
    </source>
</evidence>
<dbReference type="Gene3D" id="3.30.70.100">
    <property type="match status" value="1"/>
</dbReference>
<gene>
    <name evidence="1" type="ORF">FSB75_09555</name>
</gene>
<dbReference type="RefSeq" id="WP_146786202.1">
    <property type="nucleotide sequence ID" value="NZ_BAABIO010000001.1"/>
</dbReference>
<dbReference type="Proteomes" id="UP000321204">
    <property type="component" value="Chromosome"/>
</dbReference>
<dbReference type="AlphaFoldDB" id="A0A5B8UHL0"/>
<reference evidence="1 2" key="1">
    <citation type="journal article" date="2015" name="Int. J. Syst. Evol. Microbiol.">
        <title>Flavisolibacter ginsenosidimutans sp. nov., with ginsenoside-converting activity isolated from soil used for cultivating ginseng.</title>
        <authorList>
            <person name="Zhao Y."/>
            <person name="Liu Q."/>
            <person name="Kang M.S."/>
            <person name="Jin F."/>
            <person name="Yu H."/>
            <person name="Im W.T."/>
        </authorList>
    </citation>
    <scope>NUCLEOTIDE SEQUENCE [LARGE SCALE GENOMIC DNA]</scope>
    <source>
        <strain evidence="1 2">Gsoil 636</strain>
    </source>
</reference>
<dbReference type="OrthoDB" id="1430580at2"/>
<dbReference type="GO" id="GO:0016857">
    <property type="term" value="F:racemase and epimerase activity, acting on carbohydrates and derivatives"/>
    <property type="evidence" value="ECO:0007669"/>
    <property type="project" value="InterPro"/>
</dbReference>
<dbReference type="PANTHER" id="PTHR43239">
    <property type="entry name" value="UPF0734 PROTEIN DDB_G0273871/DDB_G0273177"/>
    <property type="match status" value="1"/>
</dbReference>
<dbReference type="KEGG" id="fgg:FSB75_09555"/>
<proteinExistence type="predicted"/>
<dbReference type="InterPro" id="IPR008000">
    <property type="entry name" value="Rham/fucose_mutarotase"/>
</dbReference>
<dbReference type="InterPro" id="IPR052996">
    <property type="entry name" value="Carb_Metab_Mutarotase"/>
</dbReference>
<keyword evidence="2" id="KW-1185">Reference proteome</keyword>
<accession>A0A5B8UHL0</accession>
<dbReference type="Pfam" id="PF05336">
    <property type="entry name" value="rhaM"/>
    <property type="match status" value="1"/>
</dbReference>
<dbReference type="InterPro" id="IPR011008">
    <property type="entry name" value="Dimeric_a/b-barrel"/>
</dbReference>
<dbReference type="SUPFAM" id="SSF54909">
    <property type="entry name" value="Dimeric alpha+beta barrel"/>
    <property type="match status" value="1"/>
</dbReference>
<sequence length="112" mass="13454">MKRYCLTLDLKSDPDLIRQYEEHHKQVWPEIIASIKEAGIEKMEIYRLGTRLCMMMETPDDFSFEKKAAADEGNTKVQQWEELMWRYQQPLVEAAKGEKWMLMEKIFSLNEY</sequence>
<protein>
    <submittedName>
        <fullName evidence="1">L-rhamnose mutarotase</fullName>
    </submittedName>
</protein>
<name>A0A5B8UHL0_9BACT</name>
<organism evidence="1 2">
    <name type="scientific">Flavisolibacter ginsenosidimutans</name>
    <dbReference type="NCBI Taxonomy" id="661481"/>
    <lineage>
        <taxon>Bacteria</taxon>
        <taxon>Pseudomonadati</taxon>
        <taxon>Bacteroidota</taxon>
        <taxon>Chitinophagia</taxon>
        <taxon>Chitinophagales</taxon>
        <taxon>Chitinophagaceae</taxon>
        <taxon>Flavisolibacter</taxon>
    </lineage>
</organism>
<dbReference type="EMBL" id="CP042433">
    <property type="protein sequence ID" value="QEC56127.1"/>
    <property type="molecule type" value="Genomic_DNA"/>
</dbReference>